<proteinExistence type="predicted"/>
<organism evidence="2 3">
    <name type="scientific">Lamprobacter modestohalophilus</name>
    <dbReference type="NCBI Taxonomy" id="1064514"/>
    <lineage>
        <taxon>Bacteria</taxon>
        <taxon>Pseudomonadati</taxon>
        <taxon>Pseudomonadota</taxon>
        <taxon>Gammaproteobacteria</taxon>
        <taxon>Chromatiales</taxon>
        <taxon>Chromatiaceae</taxon>
        <taxon>Lamprobacter</taxon>
    </lineage>
</organism>
<dbReference type="GO" id="GO:0008757">
    <property type="term" value="F:S-adenosylmethionine-dependent methyltransferase activity"/>
    <property type="evidence" value="ECO:0007669"/>
    <property type="project" value="InterPro"/>
</dbReference>
<sequence length="212" mass="24103">MSRACSRRFSRLSLSLLNALLIRWDRFASARSRLRHLPPRLLAHIGDAETLLDVGAGDGRLAQALMKGRPGVLITGVDVCARAEAAIPVLRYDGQRLPFADNSFDLVLLIDILHHTEDPAQVLAEASRVARRALLIKDHYWENRWDHWLLSVSDYLGNRAYEVPLPYAFLRLEEWSHLFRASGLTVISMDRFRFSALDRCKQVVFLVEGCLP</sequence>
<dbReference type="InterPro" id="IPR013216">
    <property type="entry name" value="Methyltransf_11"/>
</dbReference>
<dbReference type="Gene3D" id="3.40.50.150">
    <property type="entry name" value="Vaccinia Virus protein VP39"/>
    <property type="match status" value="1"/>
</dbReference>
<dbReference type="AlphaFoldDB" id="A0A9X1B3Q3"/>
<dbReference type="InterPro" id="IPR029063">
    <property type="entry name" value="SAM-dependent_MTases_sf"/>
</dbReference>
<keyword evidence="3" id="KW-1185">Reference proteome</keyword>
<feature type="domain" description="Methyltransferase type 11" evidence="1">
    <location>
        <begin position="52"/>
        <end position="131"/>
    </location>
</feature>
<dbReference type="Proteomes" id="UP001138768">
    <property type="component" value="Unassembled WGS sequence"/>
</dbReference>
<dbReference type="EMBL" id="NRRY01000012">
    <property type="protein sequence ID" value="MBK1618660.1"/>
    <property type="molecule type" value="Genomic_DNA"/>
</dbReference>
<name>A0A9X1B3Q3_9GAMM</name>
<dbReference type="Pfam" id="PF08241">
    <property type="entry name" value="Methyltransf_11"/>
    <property type="match status" value="1"/>
</dbReference>
<accession>A0A9X1B3Q3</accession>
<evidence type="ECO:0000313" key="3">
    <source>
        <dbReference type="Proteomes" id="UP001138768"/>
    </source>
</evidence>
<comment type="caution">
    <text evidence="2">The sequence shown here is derived from an EMBL/GenBank/DDBJ whole genome shotgun (WGS) entry which is preliminary data.</text>
</comment>
<protein>
    <recommendedName>
        <fullName evidence="1">Methyltransferase type 11 domain-containing protein</fullName>
    </recommendedName>
</protein>
<dbReference type="PANTHER" id="PTHR43591">
    <property type="entry name" value="METHYLTRANSFERASE"/>
    <property type="match status" value="1"/>
</dbReference>
<dbReference type="CDD" id="cd02440">
    <property type="entry name" value="AdoMet_MTases"/>
    <property type="match status" value="1"/>
</dbReference>
<gene>
    <name evidence="2" type="ORF">CKO42_09485</name>
</gene>
<dbReference type="PANTHER" id="PTHR43591:SF24">
    <property type="entry name" value="2-METHOXY-6-POLYPRENYL-1,4-BENZOQUINOL METHYLASE, MITOCHONDRIAL"/>
    <property type="match status" value="1"/>
</dbReference>
<evidence type="ECO:0000313" key="2">
    <source>
        <dbReference type="EMBL" id="MBK1618660.1"/>
    </source>
</evidence>
<reference evidence="2 3" key="1">
    <citation type="journal article" date="2020" name="Microorganisms">
        <title>Osmotic Adaptation and Compatible Solute Biosynthesis of Phototrophic Bacteria as Revealed from Genome Analyses.</title>
        <authorList>
            <person name="Imhoff J.F."/>
            <person name="Rahn T."/>
            <person name="Kunzel S."/>
            <person name="Keller A."/>
            <person name="Neulinger S.C."/>
        </authorList>
    </citation>
    <scope>NUCLEOTIDE SEQUENCE [LARGE SCALE GENOMIC DNA]</scope>
    <source>
        <strain evidence="2 3">DSM 25653</strain>
    </source>
</reference>
<evidence type="ECO:0000259" key="1">
    <source>
        <dbReference type="Pfam" id="PF08241"/>
    </source>
</evidence>
<dbReference type="SUPFAM" id="SSF53335">
    <property type="entry name" value="S-adenosyl-L-methionine-dependent methyltransferases"/>
    <property type="match status" value="1"/>
</dbReference>